<organism evidence="3 4">
    <name type="scientific">Ornithinimicrobium cryptoxanthini</name>
    <dbReference type="NCBI Taxonomy" id="2934161"/>
    <lineage>
        <taxon>Bacteria</taxon>
        <taxon>Bacillati</taxon>
        <taxon>Actinomycetota</taxon>
        <taxon>Actinomycetes</taxon>
        <taxon>Micrococcales</taxon>
        <taxon>Ornithinimicrobiaceae</taxon>
        <taxon>Ornithinimicrobium</taxon>
    </lineage>
</organism>
<keyword evidence="3" id="KW-0808">Transferase</keyword>
<protein>
    <submittedName>
        <fullName evidence="3">Methyltransferase domain-containing protein</fullName>
    </submittedName>
</protein>
<dbReference type="Gene3D" id="3.40.50.150">
    <property type="entry name" value="Vaccinia Virus protein VP39"/>
    <property type="match status" value="1"/>
</dbReference>
<dbReference type="InterPro" id="IPR036388">
    <property type="entry name" value="WH-like_DNA-bd_sf"/>
</dbReference>
<feature type="domain" description="S-adenosylmethionine-dependent methyltransferase Rv2258c-like winged HTH" evidence="2">
    <location>
        <begin position="26"/>
        <end position="98"/>
    </location>
</feature>
<sequence length="357" mass="37697">MTAPTLNMDKVGAFAQQIGGMLAGGATTAMMVVGDRTGLYAAMAVGGPLTPAQLAAETGTAERYVREWLSQQAAVGIVTYDPEAGTFTLPPEHAAVLASDDSPAAMIGAAPLISGMHRRTDQLVEAFRTGAGIPWAEQDPATFESTERFFRVGYRNSLLAEWVPALDGVDEKLRSGAKVLDIGCGRGAPLLLLAQAYPASQFVGYDVHPESIETATERAAEAGVSDRVRFAVDFCQGYQDRDVDVITFFDAFHDLGDPVGAASHARRSLADDGTLVLVEPLAADDLATTLVTIPMAALGFAASTFMCTPNSLSQPVGLALGAQAGEARLREVLTEAGYRSIRRAAENDFNMVIEARP</sequence>
<evidence type="ECO:0000313" key="4">
    <source>
        <dbReference type="Proteomes" id="UP001056535"/>
    </source>
</evidence>
<dbReference type="InterPro" id="IPR025714">
    <property type="entry name" value="Methyltranfer_dom"/>
</dbReference>
<dbReference type="PANTHER" id="PTHR45128">
    <property type="entry name" value="METHYLTRANSFERASE TYPE 11"/>
    <property type="match status" value="1"/>
</dbReference>
<keyword evidence="3" id="KW-0489">Methyltransferase</keyword>
<dbReference type="Pfam" id="PF21320">
    <property type="entry name" value="WHD_Rv2258c"/>
    <property type="match status" value="1"/>
</dbReference>
<dbReference type="Proteomes" id="UP001056535">
    <property type="component" value="Chromosome"/>
</dbReference>
<dbReference type="CDD" id="cd02440">
    <property type="entry name" value="AdoMet_MTases"/>
    <property type="match status" value="1"/>
</dbReference>
<dbReference type="RefSeq" id="WP_252622549.1">
    <property type="nucleotide sequence ID" value="NZ_CP099490.1"/>
</dbReference>
<evidence type="ECO:0000313" key="3">
    <source>
        <dbReference type="EMBL" id="USQ77427.1"/>
    </source>
</evidence>
<dbReference type="GO" id="GO:0032259">
    <property type="term" value="P:methylation"/>
    <property type="evidence" value="ECO:0007669"/>
    <property type="project" value="UniProtKB-KW"/>
</dbReference>
<evidence type="ECO:0000259" key="2">
    <source>
        <dbReference type="Pfam" id="PF21320"/>
    </source>
</evidence>
<dbReference type="PANTHER" id="PTHR45128:SF2">
    <property type="entry name" value="METHYLTRANSFERASE DOMAIN-CONTAINING PROTEIN"/>
    <property type="match status" value="1"/>
</dbReference>
<dbReference type="InterPro" id="IPR053173">
    <property type="entry name" value="SAM-binding_MTase"/>
</dbReference>
<dbReference type="InterPro" id="IPR048711">
    <property type="entry name" value="WHD_Rv2258c"/>
</dbReference>
<dbReference type="InterPro" id="IPR036390">
    <property type="entry name" value="WH_DNA-bd_sf"/>
</dbReference>
<proteinExistence type="predicted"/>
<dbReference type="Gene3D" id="1.10.10.10">
    <property type="entry name" value="Winged helix-like DNA-binding domain superfamily/Winged helix DNA-binding domain"/>
    <property type="match status" value="1"/>
</dbReference>
<feature type="domain" description="Methyltransferase" evidence="1">
    <location>
        <begin position="174"/>
        <end position="287"/>
    </location>
</feature>
<name>A0ABY4YMQ0_9MICO</name>
<dbReference type="InterPro" id="IPR029063">
    <property type="entry name" value="SAM-dependent_MTases_sf"/>
</dbReference>
<accession>A0ABY4YMQ0</accession>
<dbReference type="EMBL" id="CP099490">
    <property type="protein sequence ID" value="USQ77427.1"/>
    <property type="molecule type" value="Genomic_DNA"/>
</dbReference>
<dbReference type="SUPFAM" id="SSF46785">
    <property type="entry name" value="Winged helix' DNA-binding domain"/>
    <property type="match status" value="1"/>
</dbReference>
<gene>
    <name evidence="3" type="ORF">NF557_05795</name>
</gene>
<dbReference type="GO" id="GO:0008168">
    <property type="term" value="F:methyltransferase activity"/>
    <property type="evidence" value="ECO:0007669"/>
    <property type="project" value="UniProtKB-KW"/>
</dbReference>
<reference evidence="3" key="1">
    <citation type="submission" date="2022-06" db="EMBL/GenBank/DDBJ databases">
        <title>Ornithinimicrobium JY.X270.</title>
        <authorList>
            <person name="Huang Y."/>
        </authorList>
    </citation>
    <scope>NUCLEOTIDE SEQUENCE</scope>
    <source>
        <strain evidence="3">JY.X270</strain>
    </source>
</reference>
<dbReference type="SUPFAM" id="SSF53335">
    <property type="entry name" value="S-adenosyl-L-methionine-dependent methyltransferases"/>
    <property type="match status" value="1"/>
</dbReference>
<evidence type="ECO:0000259" key="1">
    <source>
        <dbReference type="Pfam" id="PF13847"/>
    </source>
</evidence>
<dbReference type="Pfam" id="PF13847">
    <property type="entry name" value="Methyltransf_31"/>
    <property type="match status" value="1"/>
</dbReference>
<keyword evidence="4" id="KW-1185">Reference proteome</keyword>